<protein>
    <submittedName>
        <fullName evidence="1">Uncharacterized protein</fullName>
    </submittedName>
</protein>
<evidence type="ECO:0000313" key="1">
    <source>
        <dbReference type="EMBL" id="MBB3152745.1"/>
    </source>
</evidence>
<dbReference type="EMBL" id="JACHXW010000007">
    <property type="protein sequence ID" value="MBB3152745.1"/>
    <property type="molecule type" value="Genomic_DNA"/>
</dbReference>
<reference evidence="1 2" key="1">
    <citation type="submission" date="2020-08" db="EMBL/GenBank/DDBJ databases">
        <title>Genomic Encyclopedia of Type Strains, Phase III (KMG-III): the genomes of soil and plant-associated and newly described type strains.</title>
        <authorList>
            <person name="Whitman W."/>
        </authorList>
    </citation>
    <scope>NUCLEOTIDE SEQUENCE [LARGE SCALE GENOMIC DNA]</scope>
    <source>
        <strain evidence="1 2">CECT 8234</strain>
    </source>
</reference>
<sequence length="30" mass="3405">MWWIGSNWLLVDMTRMDGTAASAHLAIVEE</sequence>
<dbReference type="Proteomes" id="UP000518605">
    <property type="component" value="Unassembled WGS sequence"/>
</dbReference>
<gene>
    <name evidence="1" type="ORF">FHS16_002802</name>
</gene>
<keyword evidence="2" id="KW-1185">Reference proteome</keyword>
<comment type="caution">
    <text evidence="1">The sequence shown here is derived from an EMBL/GenBank/DDBJ whole genome shotgun (WGS) entry which is preliminary data.</text>
</comment>
<evidence type="ECO:0000313" key="2">
    <source>
        <dbReference type="Proteomes" id="UP000518605"/>
    </source>
</evidence>
<dbReference type="AlphaFoldDB" id="A0A7W5C8L8"/>
<accession>A0A7W5C8L8</accession>
<name>A0A7W5C8L8_9BACL</name>
<proteinExistence type="predicted"/>
<organism evidence="1 2">
    <name type="scientific">Paenibacillus endophyticus</name>
    <dbReference type="NCBI Taxonomy" id="1294268"/>
    <lineage>
        <taxon>Bacteria</taxon>
        <taxon>Bacillati</taxon>
        <taxon>Bacillota</taxon>
        <taxon>Bacilli</taxon>
        <taxon>Bacillales</taxon>
        <taxon>Paenibacillaceae</taxon>
        <taxon>Paenibacillus</taxon>
    </lineage>
</organism>